<reference evidence="2 3" key="1">
    <citation type="submission" date="2020-08" db="EMBL/GenBank/DDBJ databases">
        <title>Genomic Encyclopedia of Type Strains, Phase IV (KMG-IV): sequencing the most valuable type-strain genomes for metagenomic binning, comparative biology and taxonomic classification.</title>
        <authorList>
            <person name="Goeker M."/>
        </authorList>
    </citation>
    <scope>NUCLEOTIDE SEQUENCE [LARGE SCALE GENOMIC DNA]</scope>
    <source>
        <strain evidence="2 3">DSM 12251</strain>
    </source>
</reference>
<dbReference type="AlphaFoldDB" id="A0A7W7YL94"/>
<gene>
    <name evidence="2" type="ORF">HNQ64_002539</name>
</gene>
<accession>A0A7W7YL94</accession>
<protein>
    <submittedName>
        <fullName evidence="2">Uncharacterized protein</fullName>
    </submittedName>
</protein>
<feature type="compositionally biased region" description="Basic residues" evidence="1">
    <location>
        <begin position="73"/>
        <end position="90"/>
    </location>
</feature>
<proteinExistence type="predicted"/>
<feature type="compositionally biased region" description="Basic and acidic residues" evidence="1">
    <location>
        <begin position="60"/>
        <end position="72"/>
    </location>
</feature>
<dbReference type="Proteomes" id="UP000534294">
    <property type="component" value="Unassembled WGS sequence"/>
</dbReference>
<dbReference type="EMBL" id="JACHIF010000004">
    <property type="protein sequence ID" value="MBB5038281.1"/>
    <property type="molecule type" value="Genomic_DNA"/>
</dbReference>
<evidence type="ECO:0000313" key="2">
    <source>
        <dbReference type="EMBL" id="MBB5038281.1"/>
    </source>
</evidence>
<feature type="region of interest" description="Disordered" evidence="1">
    <location>
        <begin position="1"/>
        <end position="92"/>
    </location>
</feature>
<evidence type="ECO:0000313" key="3">
    <source>
        <dbReference type="Proteomes" id="UP000534294"/>
    </source>
</evidence>
<keyword evidence="3" id="KW-1185">Reference proteome</keyword>
<feature type="compositionally biased region" description="Basic and acidic residues" evidence="1">
    <location>
        <begin position="1"/>
        <end position="14"/>
    </location>
</feature>
<evidence type="ECO:0000256" key="1">
    <source>
        <dbReference type="SAM" id="MobiDB-lite"/>
    </source>
</evidence>
<comment type="caution">
    <text evidence="2">The sequence shown here is derived from an EMBL/GenBank/DDBJ whole genome shotgun (WGS) entry which is preliminary data.</text>
</comment>
<sequence length="119" mass="13311">MNPTKSESDGPELWHHRHLDLQKATSEGDFGTDANHQLPKTNFPLCRTSKISSHAAASPPEKKCKSRNDMKPKPKAKPRASKRKKAKSKKHWMEMMTSGLQAARLIVDLVAILTKLTCP</sequence>
<organism evidence="2 3">
    <name type="scientific">Prosthecobacter dejongeii</name>
    <dbReference type="NCBI Taxonomy" id="48465"/>
    <lineage>
        <taxon>Bacteria</taxon>
        <taxon>Pseudomonadati</taxon>
        <taxon>Verrucomicrobiota</taxon>
        <taxon>Verrucomicrobiia</taxon>
        <taxon>Verrucomicrobiales</taxon>
        <taxon>Verrucomicrobiaceae</taxon>
        <taxon>Prosthecobacter</taxon>
    </lineage>
</organism>
<name>A0A7W7YL94_9BACT</name>